<proteinExistence type="predicted"/>
<feature type="compositionally biased region" description="Basic and acidic residues" evidence="3">
    <location>
        <begin position="1082"/>
        <end position="1093"/>
    </location>
</feature>
<accession>A0AAE0WD11</accession>
<gene>
    <name evidence="7" type="ORF">CHS0354_011425</name>
</gene>
<evidence type="ECO:0000313" key="8">
    <source>
        <dbReference type="Proteomes" id="UP001195483"/>
    </source>
</evidence>
<keyword evidence="1" id="KW-1015">Disulfide bond</keyword>
<feature type="transmembrane region" description="Helical" evidence="4">
    <location>
        <begin position="1016"/>
        <end position="1041"/>
    </location>
</feature>
<protein>
    <recommendedName>
        <fullName evidence="6">VWFD domain-containing protein</fullName>
    </recommendedName>
</protein>
<dbReference type="Pfam" id="PF00094">
    <property type="entry name" value="VWD"/>
    <property type="match status" value="1"/>
</dbReference>
<evidence type="ECO:0000313" key="7">
    <source>
        <dbReference type="EMBL" id="KAK3609734.1"/>
    </source>
</evidence>
<feature type="signal peptide" evidence="5">
    <location>
        <begin position="1"/>
        <end position="19"/>
    </location>
</feature>
<dbReference type="InterPro" id="IPR001846">
    <property type="entry name" value="VWF_type-D"/>
</dbReference>
<keyword evidence="4" id="KW-0812">Transmembrane</keyword>
<reference evidence="7" key="1">
    <citation type="journal article" date="2021" name="Genome Biol. Evol.">
        <title>A High-Quality Reference Genome for a Parasitic Bivalve with Doubly Uniparental Inheritance (Bivalvia: Unionida).</title>
        <authorList>
            <person name="Smith C.H."/>
        </authorList>
    </citation>
    <scope>NUCLEOTIDE SEQUENCE</scope>
    <source>
        <strain evidence="7">CHS0354</strain>
    </source>
</reference>
<dbReference type="InterPro" id="IPR050780">
    <property type="entry name" value="Mucin_vWF_Thrombospondin_sf"/>
</dbReference>
<feature type="domain" description="VWFD" evidence="6">
    <location>
        <begin position="417"/>
        <end position="599"/>
    </location>
</feature>
<name>A0AAE0WD11_9BIVA</name>
<dbReference type="Proteomes" id="UP001195483">
    <property type="component" value="Unassembled WGS sequence"/>
</dbReference>
<reference evidence="7" key="3">
    <citation type="submission" date="2023-05" db="EMBL/GenBank/DDBJ databases">
        <authorList>
            <person name="Smith C.H."/>
        </authorList>
    </citation>
    <scope>NUCLEOTIDE SEQUENCE</scope>
    <source>
        <strain evidence="7">CHS0354</strain>
        <tissue evidence="7">Mantle</tissue>
    </source>
</reference>
<evidence type="ECO:0000256" key="3">
    <source>
        <dbReference type="SAM" id="MobiDB-lite"/>
    </source>
</evidence>
<reference evidence="7" key="2">
    <citation type="journal article" date="2021" name="Genome Biol. Evol.">
        <title>Developing a high-quality reference genome for a parasitic bivalve with doubly uniparental inheritance (Bivalvia: Unionida).</title>
        <authorList>
            <person name="Smith C.H."/>
        </authorList>
    </citation>
    <scope>NUCLEOTIDE SEQUENCE</scope>
    <source>
        <strain evidence="7">CHS0354</strain>
        <tissue evidence="7">Mantle</tissue>
    </source>
</reference>
<evidence type="ECO:0000256" key="1">
    <source>
        <dbReference type="ARBA" id="ARBA00023157"/>
    </source>
</evidence>
<keyword evidence="5" id="KW-0732">Signal</keyword>
<evidence type="ECO:0000259" key="6">
    <source>
        <dbReference type="PROSITE" id="PS51233"/>
    </source>
</evidence>
<dbReference type="AlphaFoldDB" id="A0AAE0WD11"/>
<dbReference type="Gene3D" id="2.60.120.260">
    <property type="entry name" value="Galactose-binding domain-like"/>
    <property type="match status" value="1"/>
</dbReference>
<keyword evidence="4" id="KW-0472">Membrane</keyword>
<dbReference type="EMBL" id="JAEAOA010000707">
    <property type="protein sequence ID" value="KAK3609734.1"/>
    <property type="molecule type" value="Genomic_DNA"/>
</dbReference>
<evidence type="ECO:0000256" key="4">
    <source>
        <dbReference type="SAM" id="Phobius"/>
    </source>
</evidence>
<keyword evidence="2" id="KW-0325">Glycoprotein</keyword>
<organism evidence="7 8">
    <name type="scientific">Potamilus streckersoni</name>
    <dbReference type="NCBI Taxonomy" id="2493646"/>
    <lineage>
        <taxon>Eukaryota</taxon>
        <taxon>Metazoa</taxon>
        <taxon>Spiralia</taxon>
        <taxon>Lophotrochozoa</taxon>
        <taxon>Mollusca</taxon>
        <taxon>Bivalvia</taxon>
        <taxon>Autobranchia</taxon>
        <taxon>Heteroconchia</taxon>
        <taxon>Palaeoheterodonta</taxon>
        <taxon>Unionida</taxon>
        <taxon>Unionoidea</taxon>
        <taxon>Unionidae</taxon>
        <taxon>Ambleminae</taxon>
        <taxon>Lampsilini</taxon>
        <taxon>Potamilus</taxon>
    </lineage>
</organism>
<keyword evidence="4" id="KW-1133">Transmembrane helix</keyword>
<evidence type="ECO:0000256" key="2">
    <source>
        <dbReference type="ARBA" id="ARBA00023180"/>
    </source>
</evidence>
<dbReference type="PANTHER" id="PTHR11339">
    <property type="entry name" value="EXTRACELLULAR MATRIX GLYCOPROTEIN RELATED"/>
    <property type="match status" value="1"/>
</dbReference>
<feature type="region of interest" description="Disordered" evidence="3">
    <location>
        <begin position="1071"/>
        <end position="1098"/>
    </location>
</feature>
<comment type="caution">
    <text evidence="7">The sequence shown here is derived from an EMBL/GenBank/DDBJ whole genome shotgun (WGS) entry which is preliminary data.</text>
</comment>
<dbReference type="PROSITE" id="PS51233">
    <property type="entry name" value="VWFD"/>
    <property type="match status" value="1"/>
</dbReference>
<keyword evidence="8" id="KW-1185">Reference proteome</keyword>
<feature type="chain" id="PRO_5042250916" description="VWFD domain-containing protein" evidence="5">
    <location>
        <begin position="20"/>
        <end position="1121"/>
    </location>
</feature>
<evidence type="ECO:0000256" key="5">
    <source>
        <dbReference type="SAM" id="SignalP"/>
    </source>
</evidence>
<sequence>MRVCMVLVLFLYALQIAYGQECVCNTTNDTLHDLERRARNYIVAQNEPFVVDGNTLYKCYNVGNKKMPTNYTNLQIGVCGTYFPVWMNGTHPGDQEGLVNRTACTMSFAEYCAVKQTIQVLNCGTHNLYKLRPTSSTSGYCFDTLPDIPDLQDPPRFQPASAAVKHHLTYIDKPIVGSQNVYKKPMLVFSCEFNQSANETLFYKVVWYVNEVTLLTKGPKSYAHVADTNLDEDELVSRGYKLDITIKCGVRASKSVDGFQGNMTTSPGFWVGIQILSISIKIKQGQTGIVQLKSTVPFGCAKIQHVNDPGCVLEIHMYDDLDSYNCQSTSVSVVGSQMCGSYIQGSTWEKWLNGTLFYDITNMTITTKDKNDYNLDISAFTLLLKTPRGTTVNTIMEDNHLHPITVQIEAETTSNYKNCYVRLDPHMKTFDQRNYENQNSPGEFILYRHTSYKQEVQIKTYLCYKSPNWVPYDITCVCAVSVRAGGEIFVIDVCAYPVLIRHVSCKERLMLVRKLSEYNYEIHMPLGTMVVVSIENWPNPFSSLNIDVMPSVKDVNKTEGLCGVLNNNPNDDFKTPSGGMANNEVEFRDLWRVHVSKSFLNSLNHNPDYWEEKYYLCVCPRALQTATSPSLASGNDTHPLCSPSVYLACTAKVEFPGKQYDSCNIKSKHSDISHSRELLRILSTREYDKEMHYEERALRKRSALTYTMEEARRTCEEIFNRSCVAVKFEGLTNNTVSKLSALHDCALDLNATSDLQLVDIHCSSFSAETERYIRQDSVRRLMYKEMVQEFYASVCINNCNGHGECINGSCVCHNPYIEIDCSISKMDLPVVVDTYMGGFCSGSSDQCCGTIPMYGKRLVEGVTKQKLKRFQVLPNGTMEILETIVREPEIFNAFEANMLVPCVIREKRSPGSQSGNSTFPLAVGIVVSLSNDGTNYGPEESYYIYDMECVGYNNNTNGIIFNVLNEKCYIDGVCYSQGDKDPTDACKECRHANDPFSFSDGCTSSKMSSPSSSDNLIIIVASVLSAVFGVAMFVIISMVIIKCCLINERRVAGNIKINVMPMSSAKTKFHEGALHSGQKNVPDNEPKKERESSFHNTKLWGDRPGTAMDISFEFPQTPHPY</sequence>